<keyword evidence="4" id="KW-0175">Coiled coil</keyword>
<dbReference type="Gene3D" id="3.40.50.300">
    <property type="entry name" value="P-loop containing nucleotide triphosphate hydrolases"/>
    <property type="match status" value="1"/>
</dbReference>
<dbReference type="STRING" id="1333845.SAMN04487895_104267"/>
<dbReference type="PANTHER" id="PTHR32114">
    <property type="entry name" value="ABC TRANSPORTER ABCH.3"/>
    <property type="match status" value="1"/>
</dbReference>
<organism evidence="6 7">
    <name type="scientific">Paenibacillus sophorae</name>
    <dbReference type="NCBI Taxonomy" id="1333845"/>
    <lineage>
        <taxon>Bacteria</taxon>
        <taxon>Bacillati</taxon>
        <taxon>Bacillota</taxon>
        <taxon>Bacilli</taxon>
        <taxon>Bacillales</taxon>
        <taxon>Paenibacillaceae</taxon>
        <taxon>Paenibacillus</taxon>
    </lineage>
</organism>
<dbReference type="GO" id="GO:0006302">
    <property type="term" value="P:double-strand break repair"/>
    <property type="evidence" value="ECO:0007669"/>
    <property type="project" value="InterPro"/>
</dbReference>
<evidence type="ECO:0000313" key="8">
    <source>
        <dbReference type="Proteomes" id="UP000683429"/>
    </source>
</evidence>
<dbReference type="Gene3D" id="1.10.287.1490">
    <property type="match status" value="1"/>
</dbReference>
<sequence length="660" mass="75100">MKRIVLERLTLRNFKGIKEFNVPADGRDVDIYGDNGTGKTTLFDGFLWLLFGKDSTNSATFEIKTLDSSGNVFQHKLEHEIEGSLLIDDRRRIFRRVYKEDWTKKRGAAIEEFTGHTTSYFIDGVPAKAGEYKAEVDSIIKEDLFRLLTSPSYFNEQLNKDQRRKKLLEVCGDLTDSEVIHGNKELEPLPTILAGRDMDSHKKVVSARLSSINKEIKELPVRISEVQRQMPDVSELDEGLLKDDITLLRSRIEAREAEVSRILSGGEVSVKEKRLREIETEQLEIKTRMQSAVLDKVAIKRDEVNRLHQEQDRYRRNGEDKQQRICQNERLAAGRRQEVDRLRAEFAALKNEVFENQHDENCPTCGQALPVEQIQAAHDKAEADFNRRIADRKERINADGKAAVAEAEKFEQEISRLQGEIDGLNDVLAVLQTEISAAEGELADLRAGVKDPAADPEYAGKQAESSRLQEEIRQLRDSSQTAAATVREEIGRLRREVEDMERDLVKFEGIRRAEQRIAELEKQERELAGEYERLQHELYLCEEFTKTKVSMLDAKINSKFHLARFRLFKTQVNGGMDEVCDTLYNGVPYDGGLNNAARINVGLDIINTLSAHYGFSAPIFVDNAEAVTQLIDTDAQVIRLVVSAPDKQLRLESKSIQEAI</sequence>
<dbReference type="Proteomes" id="UP000198809">
    <property type="component" value="Unassembled WGS sequence"/>
</dbReference>
<reference evidence="6 7" key="1">
    <citation type="submission" date="2016-10" db="EMBL/GenBank/DDBJ databases">
        <authorList>
            <person name="de Groot N.N."/>
        </authorList>
    </citation>
    <scope>NUCLEOTIDE SEQUENCE [LARGE SCALE GENOMIC DNA]</scope>
    <source>
        <strain evidence="6 7">CGMCC 1.10238</strain>
    </source>
</reference>
<name>A0A1H8LBH9_9BACL</name>
<comment type="subunit">
    <text evidence="2">Heterodimer of SbcC and SbcD.</text>
</comment>
<dbReference type="SUPFAM" id="SSF52540">
    <property type="entry name" value="P-loop containing nucleoside triphosphate hydrolases"/>
    <property type="match status" value="1"/>
</dbReference>
<dbReference type="OrthoDB" id="1698838at2"/>
<accession>A0A1H8LBH9</accession>
<dbReference type="PANTHER" id="PTHR32114:SF2">
    <property type="entry name" value="ABC TRANSPORTER ABCH.3"/>
    <property type="match status" value="1"/>
</dbReference>
<evidence type="ECO:0000256" key="3">
    <source>
        <dbReference type="ARBA" id="ARBA00013368"/>
    </source>
</evidence>
<gene>
    <name evidence="5" type="ORF">KP014_09455</name>
    <name evidence="6" type="ORF">SAMN04487895_104267</name>
</gene>
<evidence type="ECO:0000256" key="1">
    <source>
        <dbReference type="ARBA" id="ARBA00006930"/>
    </source>
</evidence>
<evidence type="ECO:0000313" key="5">
    <source>
        <dbReference type="EMBL" id="QWU17349.1"/>
    </source>
</evidence>
<evidence type="ECO:0000256" key="4">
    <source>
        <dbReference type="SAM" id="Coils"/>
    </source>
</evidence>
<feature type="coiled-coil region" evidence="4">
    <location>
        <begin position="400"/>
        <end position="537"/>
    </location>
</feature>
<dbReference type="InterPro" id="IPR027417">
    <property type="entry name" value="P-loop_NTPase"/>
</dbReference>
<evidence type="ECO:0000313" key="6">
    <source>
        <dbReference type="EMBL" id="SEO02477.1"/>
    </source>
</evidence>
<dbReference type="Proteomes" id="UP000683429">
    <property type="component" value="Chromosome"/>
</dbReference>
<dbReference type="EMBL" id="FODH01000004">
    <property type="protein sequence ID" value="SEO02477.1"/>
    <property type="molecule type" value="Genomic_DNA"/>
</dbReference>
<keyword evidence="8" id="KW-1185">Reference proteome</keyword>
<evidence type="ECO:0000256" key="2">
    <source>
        <dbReference type="ARBA" id="ARBA00011322"/>
    </source>
</evidence>
<dbReference type="EMBL" id="CP076607">
    <property type="protein sequence ID" value="QWU17349.1"/>
    <property type="molecule type" value="Genomic_DNA"/>
</dbReference>
<reference evidence="5 8" key="2">
    <citation type="submission" date="2021-06" db="EMBL/GenBank/DDBJ databases">
        <title>Whole genome sequence of Paenibacillus sophorae DSM23020 for comparative genomics.</title>
        <authorList>
            <person name="Kim M.-J."/>
            <person name="Lee G."/>
            <person name="Shin J.-H."/>
        </authorList>
    </citation>
    <scope>NUCLEOTIDE SEQUENCE [LARGE SCALE GENOMIC DNA]</scope>
    <source>
        <strain evidence="5 8">DSM 23020</strain>
    </source>
</reference>
<evidence type="ECO:0000313" key="7">
    <source>
        <dbReference type="Proteomes" id="UP000198809"/>
    </source>
</evidence>
<proteinExistence type="inferred from homology"/>
<comment type="similarity">
    <text evidence="1">Belongs to the SMC family. SbcC subfamily.</text>
</comment>
<dbReference type="GO" id="GO:0016887">
    <property type="term" value="F:ATP hydrolysis activity"/>
    <property type="evidence" value="ECO:0007669"/>
    <property type="project" value="InterPro"/>
</dbReference>
<dbReference type="AlphaFoldDB" id="A0A1H8LBH9"/>
<protein>
    <recommendedName>
        <fullName evidence="3">Nuclease SbcCD subunit C</fullName>
    </recommendedName>
</protein>
<dbReference type="RefSeq" id="WP_090834023.1">
    <property type="nucleotide sequence ID" value="NZ_CP076607.1"/>
</dbReference>